<dbReference type="GO" id="GO:0046872">
    <property type="term" value="F:metal ion binding"/>
    <property type="evidence" value="ECO:0007669"/>
    <property type="project" value="UniProtKB-KW"/>
</dbReference>
<dbReference type="Gene3D" id="3.80.30.20">
    <property type="entry name" value="tm_1862 like domain"/>
    <property type="match status" value="1"/>
</dbReference>
<organism evidence="10">
    <name type="scientific">marine metagenome</name>
    <dbReference type="NCBI Taxonomy" id="408172"/>
    <lineage>
        <taxon>unclassified sequences</taxon>
        <taxon>metagenomes</taxon>
        <taxon>ecological metagenomes</taxon>
    </lineage>
</organism>
<dbReference type="InterPro" id="IPR006638">
    <property type="entry name" value="Elp3/MiaA/NifB-like_rSAM"/>
</dbReference>
<dbReference type="InterPro" id="IPR036724">
    <property type="entry name" value="Cobalamin-bd_sf"/>
</dbReference>
<feature type="non-terminal residue" evidence="10">
    <location>
        <position position="389"/>
    </location>
</feature>
<dbReference type="InterPro" id="IPR058240">
    <property type="entry name" value="rSAM_sf"/>
</dbReference>
<keyword evidence="6" id="KW-0408">Iron</keyword>
<dbReference type="PROSITE" id="PS51332">
    <property type="entry name" value="B12_BINDING"/>
    <property type="match status" value="1"/>
</dbReference>
<reference evidence="10" key="1">
    <citation type="submission" date="2018-05" db="EMBL/GenBank/DDBJ databases">
        <authorList>
            <person name="Lanie J.A."/>
            <person name="Ng W.-L."/>
            <person name="Kazmierczak K.M."/>
            <person name="Andrzejewski T.M."/>
            <person name="Davidsen T.M."/>
            <person name="Wayne K.J."/>
            <person name="Tettelin H."/>
            <person name="Glass J.I."/>
            <person name="Rusch D."/>
            <person name="Podicherti R."/>
            <person name="Tsui H.-C.T."/>
            <person name="Winkler M.E."/>
        </authorList>
    </citation>
    <scope>NUCLEOTIDE SEQUENCE</scope>
</reference>
<dbReference type="SFLD" id="SFLDG01123">
    <property type="entry name" value="methyltransferase_(Class_B)"/>
    <property type="match status" value="1"/>
</dbReference>
<proteinExistence type="predicted"/>
<feature type="domain" description="B12-binding" evidence="8">
    <location>
        <begin position="10"/>
        <end position="164"/>
    </location>
</feature>
<dbReference type="PANTHER" id="PTHR43409:SF7">
    <property type="entry name" value="BLL1977 PROTEIN"/>
    <property type="match status" value="1"/>
</dbReference>
<dbReference type="SFLD" id="SFLDS00029">
    <property type="entry name" value="Radical_SAM"/>
    <property type="match status" value="1"/>
</dbReference>
<dbReference type="InterPro" id="IPR034466">
    <property type="entry name" value="Methyltransferase_Class_B"/>
</dbReference>
<comment type="cofactor">
    <cofactor evidence="1">
        <name>[4Fe-4S] cluster</name>
        <dbReference type="ChEBI" id="CHEBI:49883"/>
    </cofactor>
</comment>
<dbReference type="InterPro" id="IPR006158">
    <property type="entry name" value="Cobalamin-bd"/>
</dbReference>
<dbReference type="Pfam" id="PF02310">
    <property type="entry name" value="B12-binding"/>
    <property type="match status" value="1"/>
</dbReference>
<dbReference type="SMART" id="SM00729">
    <property type="entry name" value="Elp3"/>
    <property type="match status" value="1"/>
</dbReference>
<dbReference type="PANTHER" id="PTHR43409">
    <property type="entry name" value="ANAEROBIC MAGNESIUM-PROTOPORPHYRIN IX MONOMETHYL ESTER CYCLASE-RELATED"/>
    <property type="match status" value="1"/>
</dbReference>
<dbReference type="CDD" id="cd02068">
    <property type="entry name" value="radical_SAM_B12_BD"/>
    <property type="match status" value="1"/>
</dbReference>
<dbReference type="EMBL" id="UINC01083579">
    <property type="protein sequence ID" value="SVC29417.1"/>
    <property type="molecule type" value="Genomic_DNA"/>
</dbReference>
<evidence type="ECO:0000256" key="7">
    <source>
        <dbReference type="ARBA" id="ARBA00023014"/>
    </source>
</evidence>
<accession>A0A382L381</accession>
<evidence type="ECO:0000256" key="6">
    <source>
        <dbReference type="ARBA" id="ARBA00023004"/>
    </source>
</evidence>
<dbReference type="GO" id="GO:0051539">
    <property type="term" value="F:4 iron, 4 sulfur cluster binding"/>
    <property type="evidence" value="ECO:0007669"/>
    <property type="project" value="UniProtKB-KW"/>
</dbReference>
<keyword evidence="5" id="KW-0479">Metal-binding</keyword>
<keyword evidence="3" id="KW-0808">Transferase</keyword>
<sequence>MKDKTIVLISPRVLGAKRQIRKAPPPFGIATLAASLNNKGYEKVHLIDAVVEDYDDMHPVEDNKTFLTYGLSDQKMTSKVKNLKPDFIGISALFSSQTECAFSIAQSLKKAIPKIPIAMGGNHATECRTQVMSDEKCIDFILAGEADNTFPEFIDKYFRGENYLDVPGLLYRDNGESRENPFPKQLIDLDTLPFPAWHLYDIEKYYDIGMPHNPFLKYREYGQIITSRGCPYKCYFCSVPDFNGSAFRFFSAERVISDVDQLVKQYSIKELQILDDTFTTDWKRVVDIMEGIKKHKLRITLPNAIRGDYPKKVEKRKLMFNAMAEAGVFQIDISVEHGDQDFLNKVIGKNLDLGTIPTTCDLAHEAGMTVHANFMMGFPFENKQIRQKT</sequence>
<evidence type="ECO:0000256" key="5">
    <source>
        <dbReference type="ARBA" id="ARBA00022723"/>
    </source>
</evidence>
<keyword evidence="7" id="KW-0411">Iron-sulfur</keyword>
<evidence type="ECO:0000256" key="3">
    <source>
        <dbReference type="ARBA" id="ARBA00022679"/>
    </source>
</evidence>
<dbReference type="Pfam" id="PF04055">
    <property type="entry name" value="Radical_SAM"/>
    <property type="match status" value="1"/>
</dbReference>
<keyword evidence="2" id="KW-0489">Methyltransferase</keyword>
<evidence type="ECO:0000259" key="9">
    <source>
        <dbReference type="PROSITE" id="PS51918"/>
    </source>
</evidence>
<evidence type="ECO:0000259" key="8">
    <source>
        <dbReference type="PROSITE" id="PS51332"/>
    </source>
</evidence>
<evidence type="ECO:0000313" key="10">
    <source>
        <dbReference type="EMBL" id="SVC29417.1"/>
    </source>
</evidence>
<dbReference type="SUPFAM" id="SSF52242">
    <property type="entry name" value="Cobalamin (vitamin B12)-binding domain"/>
    <property type="match status" value="1"/>
</dbReference>
<dbReference type="InterPro" id="IPR023404">
    <property type="entry name" value="rSAM_horseshoe"/>
</dbReference>
<evidence type="ECO:0000256" key="4">
    <source>
        <dbReference type="ARBA" id="ARBA00022691"/>
    </source>
</evidence>
<evidence type="ECO:0000256" key="2">
    <source>
        <dbReference type="ARBA" id="ARBA00022603"/>
    </source>
</evidence>
<dbReference type="Gene3D" id="3.40.50.280">
    <property type="entry name" value="Cobalamin-binding domain"/>
    <property type="match status" value="1"/>
</dbReference>
<protein>
    <submittedName>
        <fullName evidence="10">Uncharacterized protein</fullName>
    </submittedName>
</protein>
<feature type="domain" description="Radical SAM core" evidence="9">
    <location>
        <begin position="216"/>
        <end position="389"/>
    </location>
</feature>
<keyword evidence="4" id="KW-0949">S-adenosyl-L-methionine</keyword>
<dbReference type="PROSITE" id="PS51918">
    <property type="entry name" value="RADICAL_SAM"/>
    <property type="match status" value="1"/>
</dbReference>
<dbReference type="CDD" id="cd01335">
    <property type="entry name" value="Radical_SAM"/>
    <property type="match status" value="1"/>
</dbReference>
<dbReference type="InterPro" id="IPR007197">
    <property type="entry name" value="rSAM"/>
</dbReference>
<name>A0A382L381_9ZZZZ</name>
<evidence type="ECO:0000256" key="1">
    <source>
        <dbReference type="ARBA" id="ARBA00001966"/>
    </source>
</evidence>
<dbReference type="InterPro" id="IPR051198">
    <property type="entry name" value="BchE-like"/>
</dbReference>
<dbReference type="GO" id="GO:0003824">
    <property type="term" value="F:catalytic activity"/>
    <property type="evidence" value="ECO:0007669"/>
    <property type="project" value="InterPro"/>
</dbReference>
<dbReference type="SFLD" id="SFLDG01082">
    <property type="entry name" value="B12-binding_domain_containing"/>
    <property type="match status" value="1"/>
</dbReference>
<dbReference type="AlphaFoldDB" id="A0A382L381"/>
<dbReference type="SUPFAM" id="SSF102114">
    <property type="entry name" value="Radical SAM enzymes"/>
    <property type="match status" value="1"/>
</dbReference>
<dbReference type="GO" id="GO:0031419">
    <property type="term" value="F:cobalamin binding"/>
    <property type="evidence" value="ECO:0007669"/>
    <property type="project" value="InterPro"/>
</dbReference>
<gene>
    <name evidence="10" type="ORF">METZ01_LOCUS282271</name>
</gene>